<sequence length="588" mass="65768">MASSGKKSKKMKGKTLGLTEFLADGASGPGASQTVVTRKSSNWADDVENEDEYFDMGRKEKVILPTAPRATRSPDLDDEKVPKVPPFLAYISNLSYDVEESDISNFFRNLEVTNIRLPRDERKPKGFGYVEFGSRSSLISALTMVDTTVKSRRMRIEVAENSDSDRRGRGGRDRGDMNRDRPDGPDRTLGDWRSRPREEPVADPDSDRGGSARERDGGYDRRGPGRRDFGSGGFRESYGDKDRGYDNRDGFGDRGRFGGDRDGYGDRDRFSSRRGGDRDRDFGGRSGFGSRKTYGAGSDYEKEGGSGFRGRDDGPPPEREPRSRPRLVLQPRSKPEEPAATQASQASIFGGAKPVDTAAREKEIEERLEKEKEKGEISRPPPRDTRTEDNRSKSGSECGDRDDDGPAEKPSTPRKMEPAPPPKENVWVRRSQQNQGLRNNDPSEGNDRESPHSDGSDHEQEQRGSRQDSPQRQQTQRSESPQKYREPGDSERRTQSTRGTPRRQYERDDRGGRGHTSRGGGSARGGERQRGGRGDGRPLADREHKRDGGPQDELGRMPKYREHETPNFAGSNKFAYLPDEEDQLAEAD</sequence>
<keyword evidence="1 2" id="KW-0694">RNA-binding</keyword>
<dbReference type="FunCoup" id="A0A067RTQ4">
    <property type="interactions" value="1374"/>
</dbReference>
<evidence type="ECO:0000259" key="4">
    <source>
        <dbReference type="PROSITE" id="PS50102"/>
    </source>
</evidence>
<keyword evidence="6" id="KW-1185">Reference proteome</keyword>
<dbReference type="PANTHER" id="PTHR23236">
    <property type="entry name" value="EUKARYOTIC TRANSLATION INITIATION FACTOR 4B/4H"/>
    <property type="match status" value="1"/>
</dbReference>
<feature type="compositionally biased region" description="Basic and acidic residues" evidence="3">
    <location>
        <begin position="237"/>
        <end position="283"/>
    </location>
</feature>
<evidence type="ECO:0000313" key="6">
    <source>
        <dbReference type="Proteomes" id="UP000027135"/>
    </source>
</evidence>
<feature type="compositionally biased region" description="Polar residues" evidence="3">
    <location>
        <begin position="467"/>
        <end position="479"/>
    </location>
</feature>
<accession>A0A067RTQ4</accession>
<dbReference type="EMBL" id="KK852470">
    <property type="protein sequence ID" value="KDR23229.1"/>
    <property type="molecule type" value="Genomic_DNA"/>
</dbReference>
<dbReference type="STRING" id="136037.A0A067RTQ4"/>
<dbReference type="InParanoid" id="A0A067RTQ4"/>
<feature type="compositionally biased region" description="Basic and acidic residues" evidence="3">
    <location>
        <begin position="503"/>
        <end position="512"/>
    </location>
</feature>
<dbReference type="InterPro" id="IPR000504">
    <property type="entry name" value="RRM_dom"/>
</dbReference>
<name>A0A067RTQ4_ZOONE</name>
<reference evidence="5 6" key="1">
    <citation type="journal article" date="2014" name="Nat. Commun.">
        <title>Molecular traces of alternative social organization in a termite genome.</title>
        <authorList>
            <person name="Terrapon N."/>
            <person name="Li C."/>
            <person name="Robertson H.M."/>
            <person name="Ji L."/>
            <person name="Meng X."/>
            <person name="Booth W."/>
            <person name="Chen Z."/>
            <person name="Childers C.P."/>
            <person name="Glastad K.M."/>
            <person name="Gokhale K."/>
            <person name="Gowin J."/>
            <person name="Gronenberg W."/>
            <person name="Hermansen R.A."/>
            <person name="Hu H."/>
            <person name="Hunt B.G."/>
            <person name="Huylmans A.K."/>
            <person name="Khalil S.M."/>
            <person name="Mitchell R.D."/>
            <person name="Munoz-Torres M.C."/>
            <person name="Mustard J.A."/>
            <person name="Pan H."/>
            <person name="Reese J.T."/>
            <person name="Scharf M.E."/>
            <person name="Sun F."/>
            <person name="Vogel H."/>
            <person name="Xiao J."/>
            <person name="Yang W."/>
            <person name="Yang Z."/>
            <person name="Yang Z."/>
            <person name="Zhou J."/>
            <person name="Zhu J."/>
            <person name="Brent C.S."/>
            <person name="Elsik C.G."/>
            <person name="Goodisman M.A."/>
            <person name="Liberles D.A."/>
            <person name="Roe R.M."/>
            <person name="Vargo E.L."/>
            <person name="Vilcinskas A."/>
            <person name="Wang J."/>
            <person name="Bornberg-Bauer E."/>
            <person name="Korb J."/>
            <person name="Zhang G."/>
            <person name="Liebig J."/>
        </authorList>
    </citation>
    <scope>NUCLEOTIDE SEQUENCE [LARGE SCALE GENOMIC DNA]</scope>
    <source>
        <tissue evidence="5">Whole organism</tissue>
    </source>
</reference>
<dbReference type="OMA" id="WTTVPNK"/>
<dbReference type="GO" id="GO:0003723">
    <property type="term" value="F:RNA binding"/>
    <property type="evidence" value="ECO:0007669"/>
    <property type="project" value="UniProtKB-UniRule"/>
</dbReference>
<proteinExistence type="predicted"/>
<organism evidence="5 6">
    <name type="scientific">Zootermopsis nevadensis</name>
    <name type="common">Dampwood termite</name>
    <dbReference type="NCBI Taxonomy" id="136037"/>
    <lineage>
        <taxon>Eukaryota</taxon>
        <taxon>Metazoa</taxon>
        <taxon>Ecdysozoa</taxon>
        <taxon>Arthropoda</taxon>
        <taxon>Hexapoda</taxon>
        <taxon>Insecta</taxon>
        <taxon>Pterygota</taxon>
        <taxon>Neoptera</taxon>
        <taxon>Polyneoptera</taxon>
        <taxon>Dictyoptera</taxon>
        <taxon>Blattodea</taxon>
        <taxon>Blattoidea</taxon>
        <taxon>Termitoidae</taxon>
        <taxon>Termopsidae</taxon>
        <taxon>Zootermopsis</taxon>
    </lineage>
</organism>
<dbReference type="SMART" id="SM00360">
    <property type="entry name" value="RRM"/>
    <property type="match status" value="1"/>
</dbReference>
<feature type="compositionally biased region" description="Basic and acidic residues" evidence="3">
    <location>
        <begin position="358"/>
        <end position="394"/>
    </location>
</feature>
<evidence type="ECO:0000256" key="3">
    <source>
        <dbReference type="SAM" id="MobiDB-lite"/>
    </source>
</evidence>
<gene>
    <name evidence="5" type="ORF">L798_07130</name>
</gene>
<dbReference type="InterPro" id="IPR012677">
    <property type="entry name" value="Nucleotide-bd_a/b_plait_sf"/>
</dbReference>
<evidence type="ECO:0000256" key="1">
    <source>
        <dbReference type="ARBA" id="ARBA00022884"/>
    </source>
</evidence>
<feature type="compositionally biased region" description="Basic and acidic residues" evidence="3">
    <location>
        <begin position="156"/>
        <end position="229"/>
    </location>
</feature>
<evidence type="ECO:0000313" key="5">
    <source>
        <dbReference type="EMBL" id="KDR23229.1"/>
    </source>
</evidence>
<feature type="domain" description="RRM" evidence="4">
    <location>
        <begin position="87"/>
        <end position="161"/>
    </location>
</feature>
<feature type="region of interest" description="Disordered" evidence="3">
    <location>
        <begin position="21"/>
        <end position="43"/>
    </location>
</feature>
<dbReference type="Pfam" id="PF00076">
    <property type="entry name" value="RRM_1"/>
    <property type="match status" value="1"/>
</dbReference>
<dbReference type="GO" id="GO:0003743">
    <property type="term" value="F:translation initiation factor activity"/>
    <property type="evidence" value="ECO:0007669"/>
    <property type="project" value="UniProtKB-KW"/>
</dbReference>
<feature type="region of interest" description="Disordered" evidence="3">
    <location>
        <begin position="156"/>
        <end position="588"/>
    </location>
</feature>
<feature type="compositionally biased region" description="Basic and acidic residues" evidence="3">
    <location>
        <begin position="480"/>
        <end position="494"/>
    </location>
</feature>
<keyword evidence="5" id="KW-0648">Protein biosynthesis</keyword>
<feature type="compositionally biased region" description="Polar residues" evidence="3">
    <location>
        <begin position="430"/>
        <end position="443"/>
    </location>
</feature>
<feature type="compositionally biased region" description="Acidic residues" evidence="3">
    <location>
        <begin position="578"/>
        <end position="588"/>
    </location>
</feature>
<dbReference type="Gene3D" id="3.30.70.330">
    <property type="match status" value="1"/>
</dbReference>
<feature type="compositionally biased region" description="Basic and acidic residues" evidence="3">
    <location>
        <begin position="445"/>
        <end position="466"/>
    </location>
</feature>
<dbReference type="SUPFAM" id="SSF54928">
    <property type="entry name" value="RNA-binding domain, RBD"/>
    <property type="match status" value="1"/>
</dbReference>
<dbReference type="PROSITE" id="PS50102">
    <property type="entry name" value="RRM"/>
    <property type="match status" value="1"/>
</dbReference>
<feature type="compositionally biased region" description="Polar residues" evidence="3">
    <location>
        <begin position="30"/>
        <end position="43"/>
    </location>
</feature>
<keyword evidence="5" id="KW-0396">Initiation factor</keyword>
<dbReference type="eggNOG" id="KOG0118">
    <property type="taxonomic scope" value="Eukaryota"/>
</dbReference>
<dbReference type="PANTHER" id="PTHR23236:SF2">
    <property type="entry name" value="EUKARYOTIC TRANSLATION INITIATION FACTOR 4B"/>
    <property type="match status" value="1"/>
</dbReference>
<dbReference type="AlphaFoldDB" id="A0A067RTQ4"/>
<protein>
    <submittedName>
        <fullName evidence="5">Eukaryotic translation initiation factor 4B</fullName>
    </submittedName>
</protein>
<dbReference type="Proteomes" id="UP000027135">
    <property type="component" value="Unassembled WGS sequence"/>
</dbReference>
<evidence type="ECO:0000256" key="2">
    <source>
        <dbReference type="PROSITE-ProRule" id="PRU00176"/>
    </source>
</evidence>
<feature type="compositionally biased region" description="Basic and acidic residues" evidence="3">
    <location>
        <begin position="299"/>
        <end position="323"/>
    </location>
</feature>
<dbReference type="InterPro" id="IPR035979">
    <property type="entry name" value="RBD_domain_sf"/>
</dbReference>
<feature type="compositionally biased region" description="Basic and acidic residues" evidence="3">
    <location>
        <begin position="525"/>
        <end position="565"/>
    </location>
</feature>